<feature type="domain" description="Type III secretion system flagellar brake protein YcgR PilZN" evidence="2">
    <location>
        <begin position="7"/>
        <end position="88"/>
    </location>
</feature>
<evidence type="ECO:0000313" key="3">
    <source>
        <dbReference type="EMBL" id="MBW6408542.1"/>
    </source>
</evidence>
<protein>
    <submittedName>
        <fullName evidence="3">PilZ domain-containing protein</fullName>
    </submittedName>
</protein>
<dbReference type="SUPFAM" id="SSF141371">
    <property type="entry name" value="PilZ domain-like"/>
    <property type="match status" value="1"/>
</dbReference>
<gene>
    <name evidence="3" type="ORF">KYD98_00385</name>
</gene>
<dbReference type="Gene3D" id="2.40.10.220">
    <property type="entry name" value="predicted glycosyltransferase like domains"/>
    <property type="match status" value="1"/>
</dbReference>
<reference evidence="3 4" key="1">
    <citation type="submission" date="2021-07" db="EMBL/GenBank/DDBJ databases">
        <title>Clostridium weizhouense sp. nov., an anaerobic bacterium isolated from activated sludge of Petroleum wastewater.</title>
        <authorList>
            <person name="Li Q."/>
        </authorList>
    </citation>
    <scope>NUCLEOTIDE SEQUENCE [LARGE SCALE GENOMIC DNA]</scope>
    <source>
        <strain evidence="3 4">YB-6</strain>
    </source>
</reference>
<dbReference type="InterPro" id="IPR009926">
    <property type="entry name" value="T3SS_YcgR_PilZN"/>
</dbReference>
<evidence type="ECO:0000259" key="1">
    <source>
        <dbReference type="Pfam" id="PF07238"/>
    </source>
</evidence>
<organism evidence="3 4">
    <name type="scientific">Clostridium weizhouense</name>
    <dbReference type="NCBI Taxonomy" id="2859781"/>
    <lineage>
        <taxon>Bacteria</taxon>
        <taxon>Bacillati</taxon>
        <taxon>Bacillota</taxon>
        <taxon>Clostridia</taxon>
        <taxon>Eubacteriales</taxon>
        <taxon>Clostridiaceae</taxon>
        <taxon>Clostridium</taxon>
    </lineage>
</organism>
<dbReference type="RefSeq" id="WP_219777605.1">
    <property type="nucleotide sequence ID" value="NZ_JAHXPT010000001.1"/>
</dbReference>
<keyword evidence="4" id="KW-1185">Reference proteome</keyword>
<name>A0ABS7AIR2_9CLOT</name>
<feature type="domain" description="PilZ" evidence="1">
    <location>
        <begin position="95"/>
        <end position="203"/>
    </location>
</feature>
<comment type="caution">
    <text evidence="3">The sequence shown here is derived from an EMBL/GenBank/DDBJ whole genome shotgun (WGS) entry which is preliminary data.</text>
</comment>
<dbReference type="InterPro" id="IPR009875">
    <property type="entry name" value="PilZ_domain"/>
</dbReference>
<dbReference type="EMBL" id="JAHXPT010000001">
    <property type="protein sequence ID" value="MBW6408542.1"/>
    <property type="molecule type" value="Genomic_DNA"/>
</dbReference>
<sequence>MAKFNLKINDRIEVLTNDKVYKSLIQDIGEDFININLPVNDGEYLTLKVNDNIEINSYVKGGSCFNFHCEVLGRGREDSIIYYTLSKPDNIKEIQRRDFARVDILNSINYKKITEMSEEEIEEKEYDNALMVDLSGGGIRFKTKEKLKIKDIVIIEFTLNGQTNHLKAEVVRCERSFDNEYIYGVKFLEISEKQRDKIIREIFKVMRKQIETL</sequence>
<dbReference type="Pfam" id="PF07238">
    <property type="entry name" value="PilZ"/>
    <property type="match status" value="1"/>
</dbReference>
<dbReference type="Proteomes" id="UP001519921">
    <property type="component" value="Unassembled WGS sequence"/>
</dbReference>
<dbReference type="Pfam" id="PF12945">
    <property type="entry name" value="PilZNR"/>
    <property type="match status" value="1"/>
</dbReference>
<evidence type="ECO:0000313" key="4">
    <source>
        <dbReference type="Proteomes" id="UP001519921"/>
    </source>
</evidence>
<accession>A0ABS7AIR2</accession>
<evidence type="ECO:0000259" key="2">
    <source>
        <dbReference type="Pfam" id="PF12945"/>
    </source>
</evidence>
<proteinExistence type="predicted"/>